<gene>
    <name evidence="1" type="ORF">ACHHYP_01306</name>
</gene>
<protein>
    <submittedName>
        <fullName evidence="1">Uncharacterized protein</fullName>
    </submittedName>
</protein>
<name>A0A1V9Z935_ACHHY</name>
<keyword evidence="2" id="KW-1185">Reference proteome</keyword>
<sequence>MLIRTSFYRACHATTAMLSTALITSLAIGVTLRYRSHTFSTPGSCNRVVPKREFCATRAARKIQSAWRRHRLVAREKNTLRLDSQQMTFKRQLEIWVGQNPSLGHDYINWD</sequence>
<dbReference type="Proteomes" id="UP000243579">
    <property type="component" value="Unassembled WGS sequence"/>
</dbReference>
<dbReference type="AlphaFoldDB" id="A0A1V9Z935"/>
<proteinExistence type="predicted"/>
<evidence type="ECO:0000313" key="2">
    <source>
        <dbReference type="Proteomes" id="UP000243579"/>
    </source>
</evidence>
<reference evidence="1 2" key="1">
    <citation type="journal article" date="2014" name="Genome Biol. Evol.">
        <title>The secreted proteins of Achlya hypogyna and Thraustotheca clavata identify the ancestral oomycete secretome and reveal gene acquisitions by horizontal gene transfer.</title>
        <authorList>
            <person name="Misner I."/>
            <person name="Blouin N."/>
            <person name="Leonard G."/>
            <person name="Richards T.A."/>
            <person name="Lane C.E."/>
        </authorList>
    </citation>
    <scope>NUCLEOTIDE SEQUENCE [LARGE SCALE GENOMIC DNA]</scope>
    <source>
        <strain evidence="1 2">ATCC 48635</strain>
    </source>
</reference>
<accession>A0A1V9Z935</accession>
<evidence type="ECO:0000313" key="1">
    <source>
        <dbReference type="EMBL" id="OQR94417.1"/>
    </source>
</evidence>
<organism evidence="1 2">
    <name type="scientific">Achlya hypogyna</name>
    <name type="common">Oomycete</name>
    <name type="synonym">Protoachlya hypogyna</name>
    <dbReference type="NCBI Taxonomy" id="1202772"/>
    <lineage>
        <taxon>Eukaryota</taxon>
        <taxon>Sar</taxon>
        <taxon>Stramenopiles</taxon>
        <taxon>Oomycota</taxon>
        <taxon>Saprolegniomycetes</taxon>
        <taxon>Saprolegniales</taxon>
        <taxon>Achlyaceae</taxon>
        <taxon>Achlya</taxon>
    </lineage>
</organism>
<comment type="caution">
    <text evidence="1">The sequence shown here is derived from an EMBL/GenBank/DDBJ whole genome shotgun (WGS) entry which is preliminary data.</text>
</comment>
<dbReference type="EMBL" id="JNBR01000364">
    <property type="protein sequence ID" value="OQR94417.1"/>
    <property type="molecule type" value="Genomic_DNA"/>
</dbReference>